<feature type="signal peptide" evidence="1">
    <location>
        <begin position="1"/>
        <end position="27"/>
    </location>
</feature>
<dbReference type="GO" id="GO:0016301">
    <property type="term" value="F:kinase activity"/>
    <property type="evidence" value="ECO:0007669"/>
    <property type="project" value="UniProtKB-KW"/>
</dbReference>
<keyword evidence="3" id="KW-0675">Receptor</keyword>
<dbReference type="AlphaFoldDB" id="A0AAX6HA02"/>
<evidence type="ECO:0000313" key="3">
    <source>
        <dbReference type="EMBL" id="KAJ6837417.1"/>
    </source>
</evidence>
<keyword evidence="3" id="KW-0418">Kinase</keyword>
<gene>
    <name evidence="3" type="ORF">M6B38_120730</name>
    <name evidence="2" type="ORF">M6B38_347100</name>
</gene>
<proteinExistence type="predicted"/>
<evidence type="ECO:0000313" key="4">
    <source>
        <dbReference type="Proteomes" id="UP001140949"/>
    </source>
</evidence>
<organism evidence="3 4">
    <name type="scientific">Iris pallida</name>
    <name type="common">Sweet iris</name>
    <dbReference type="NCBI Taxonomy" id="29817"/>
    <lineage>
        <taxon>Eukaryota</taxon>
        <taxon>Viridiplantae</taxon>
        <taxon>Streptophyta</taxon>
        <taxon>Embryophyta</taxon>
        <taxon>Tracheophyta</taxon>
        <taxon>Spermatophyta</taxon>
        <taxon>Magnoliopsida</taxon>
        <taxon>Liliopsida</taxon>
        <taxon>Asparagales</taxon>
        <taxon>Iridaceae</taxon>
        <taxon>Iridoideae</taxon>
        <taxon>Irideae</taxon>
        <taxon>Iris</taxon>
    </lineage>
</organism>
<keyword evidence="3" id="KW-0808">Transferase</keyword>
<keyword evidence="1" id="KW-0732">Signal</keyword>
<feature type="chain" id="PRO_5044718837" evidence="1">
    <location>
        <begin position="28"/>
        <end position="101"/>
    </location>
</feature>
<dbReference type="EMBL" id="JANAVB010016504">
    <property type="protein sequence ID" value="KAJ6831800.1"/>
    <property type="molecule type" value="Genomic_DNA"/>
</dbReference>
<protein>
    <submittedName>
        <fullName evidence="3">Proline-rich receptor-like protein kinase PERK9</fullName>
    </submittedName>
</protein>
<dbReference type="Proteomes" id="UP001140949">
    <property type="component" value="Unassembled WGS sequence"/>
</dbReference>
<evidence type="ECO:0000256" key="1">
    <source>
        <dbReference type="SAM" id="SignalP"/>
    </source>
</evidence>
<reference evidence="3" key="2">
    <citation type="submission" date="2023-04" db="EMBL/GenBank/DDBJ databases">
        <authorList>
            <person name="Bruccoleri R.E."/>
            <person name="Oakeley E.J."/>
            <person name="Faust A.-M."/>
            <person name="Dessus-Babus S."/>
            <person name="Altorfer M."/>
            <person name="Burckhardt D."/>
            <person name="Oertli M."/>
            <person name="Naumann U."/>
            <person name="Petersen F."/>
            <person name="Wong J."/>
        </authorList>
    </citation>
    <scope>NUCLEOTIDE SEQUENCE</scope>
    <source>
        <strain evidence="3">GSM-AAB239-AS_SAM_17_03QT</strain>
        <tissue evidence="3">Leaf</tissue>
    </source>
</reference>
<keyword evidence="4" id="KW-1185">Reference proteome</keyword>
<evidence type="ECO:0000313" key="2">
    <source>
        <dbReference type="EMBL" id="KAJ6831800.1"/>
    </source>
</evidence>
<reference evidence="3" key="1">
    <citation type="journal article" date="2023" name="GigaByte">
        <title>Genome assembly of the bearded iris, Iris pallida Lam.</title>
        <authorList>
            <person name="Bruccoleri R.E."/>
            <person name="Oakeley E.J."/>
            <person name="Faust A.M.E."/>
            <person name="Altorfer M."/>
            <person name="Dessus-Babus S."/>
            <person name="Burckhardt D."/>
            <person name="Oertli M."/>
            <person name="Naumann U."/>
            <person name="Petersen F."/>
            <person name="Wong J."/>
        </authorList>
    </citation>
    <scope>NUCLEOTIDE SEQUENCE</scope>
    <source>
        <strain evidence="3">GSM-AAB239-AS_SAM_17_03QT</strain>
    </source>
</reference>
<dbReference type="EMBL" id="JANAVB010011397">
    <property type="protein sequence ID" value="KAJ6837417.1"/>
    <property type="molecule type" value="Genomic_DNA"/>
</dbReference>
<comment type="caution">
    <text evidence="3">The sequence shown here is derived from an EMBL/GenBank/DDBJ whole genome shotgun (WGS) entry which is preliminary data.</text>
</comment>
<sequence>MEWSWGAGRLGSSGVAVLQLMVVKVGAEGTTGVVFMDRAFVLRWGVCVPGGGRETVAVRVVGIRPVGRSDEWSGWRGVGAGVVDRAHWRLLGRKLGLGFYL</sequence>
<accession>A0AAX6HA02</accession>
<name>A0AAX6HA02_IRIPA</name>